<comment type="caution">
    <text evidence="2">The sequence shown here is derived from an EMBL/GenBank/DDBJ whole genome shotgun (WGS) entry which is preliminary data.</text>
</comment>
<gene>
    <name evidence="2" type="ORF">EZS28_044846</name>
</gene>
<proteinExistence type="predicted"/>
<protein>
    <submittedName>
        <fullName evidence="2">Uncharacterized protein</fullName>
    </submittedName>
</protein>
<accession>A0A5J4TN16</accession>
<name>A0A5J4TN16_9EUKA</name>
<dbReference type="AlphaFoldDB" id="A0A5J4TN16"/>
<reference evidence="2 3" key="1">
    <citation type="submission" date="2019-03" db="EMBL/GenBank/DDBJ databases">
        <title>Single cell metagenomics reveals metabolic interactions within the superorganism composed of flagellate Streblomastix strix and complex community of Bacteroidetes bacteria on its surface.</title>
        <authorList>
            <person name="Treitli S.C."/>
            <person name="Kolisko M."/>
            <person name="Husnik F."/>
            <person name="Keeling P."/>
            <person name="Hampl V."/>
        </authorList>
    </citation>
    <scope>NUCLEOTIDE SEQUENCE [LARGE SCALE GENOMIC DNA]</scope>
    <source>
        <strain evidence="2">ST1C</strain>
    </source>
</reference>
<feature type="coiled-coil region" evidence="1">
    <location>
        <begin position="124"/>
        <end position="253"/>
    </location>
</feature>
<feature type="non-terminal residue" evidence="2">
    <location>
        <position position="382"/>
    </location>
</feature>
<evidence type="ECO:0000313" key="3">
    <source>
        <dbReference type="Proteomes" id="UP000324800"/>
    </source>
</evidence>
<dbReference type="EMBL" id="SNRW01028100">
    <property type="protein sequence ID" value="KAA6359627.1"/>
    <property type="molecule type" value="Genomic_DNA"/>
</dbReference>
<organism evidence="2 3">
    <name type="scientific">Streblomastix strix</name>
    <dbReference type="NCBI Taxonomy" id="222440"/>
    <lineage>
        <taxon>Eukaryota</taxon>
        <taxon>Metamonada</taxon>
        <taxon>Preaxostyla</taxon>
        <taxon>Oxymonadida</taxon>
        <taxon>Streblomastigidae</taxon>
        <taxon>Streblomastix</taxon>
    </lineage>
</organism>
<keyword evidence="1" id="KW-0175">Coiled coil</keyword>
<sequence length="382" mass="43606">MKLKRGSKALCDLVEANYVIQSSLLTTGFSQVVLRTLILETHEQGKDSSSQQSSDDKLIPTFIKAGLLNVILKLTEQSSELESLAVLIPVLEDLKQNGENRLKAKASSILTALKENNITAIPSIDNVREKNDKIKKLEKEIKRKNEELIREYEEKEREKTQKEKLSIELQNEKEEKAKLDTELQILKGENVQLSTDLQIKQKENEQLKLENEKLVDQIKSTKMQQIPKDESSKLKVQDEKTEYDKEITKLREQGIYPIEIINKDPDHIEITAHDLVQRKINVKKANPCTITLSQILDNGIWSIEVLFQKTQGRSGIGVVRDLHNIPAGAIPTEEPHNKFIALFGGKRQEFSLYYRQVVIQGNAKFADGQILRLEYDSENGRL</sequence>
<evidence type="ECO:0000313" key="2">
    <source>
        <dbReference type="EMBL" id="KAA6359627.1"/>
    </source>
</evidence>
<dbReference type="Proteomes" id="UP000324800">
    <property type="component" value="Unassembled WGS sequence"/>
</dbReference>
<evidence type="ECO:0000256" key="1">
    <source>
        <dbReference type="SAM" id="Coils"/>
    </source>
</evidence>